<dbReference type="EMBL" id="CAJNOE010000421">
    <property type="protein sequence ID" value="CAF1207617.1"/>
    <property type="molecule type" value="Genomic_DNA"/>
</dbReference>
<dbReference type="PROSITE" id="PS00107">
    <property type="entry name" value="PROTEIN_KINASE_ATP"/>
    <property type="match status" value="1"/>
</dbReference>
<dbReference type="Pfam" id="PF00069">
    <property type="entry name" value="Pkinase"/>
    <property type="match status" value="1"/>
</dbReference>
<keyword evidence="4" id="KW-0418">Kinase</keyword>
<protein>
    <recommendedName>
        <fullName evidence="7">Protein kinase domain-containing protein</fullName>
    </recommendedName>
</protein>
<reference evidence="8" key="1">
    <citation type="submission" date="2021-02" db="EMBL/GenBank/DDBJ databases">
        <authorList>
            <person name="Nowell W R."/>
        </authorList>
    </citation>
    <scope>NUCLEOTIDE SEQUENCE</scope>
</reference>
<dbReference type="PANTHER" id="PTHR24353">
    <property type="entry name" value="CYCLIC NUCLEOTIDE-DEPENDENT PROTEIN KINASE"/>
    <property type="match status" value="1"/>
</dbReference>
<dbReference type="AlphaFoldDB" id="A0A814X7M6"/>
<dbReference type="Gene3D" id="3.30.200.20">
    <property type="entry name" value="Phosphorylase Kinase, domain 1"/>
    <property type="match status" value="1"/>
</dbReference>
<dbReference type="InterPro" id="IPR017441">
    <property type="entry name" value="Protein_kinase_ATP_BS"/>
</dbReference>
<evidence type="ECO:0000259" key="7">
    <source>
        <dbReference type="PROSITE" id="PS50011"/>
    </source>
</evidence>
<dbReference type="Gene3D" id="1.10.510.10">
    <property type="entry name" value="Transferase(Phosphotransferase) domain 1"/>
    <property type="match status" value="1"/>
</dbReference>
<sequence>MTQNQTNIETNSYLERAKHEFEMKYNKSSAKTANIEDFQLKRTIGKGSFARVMLVKHGNQSLALKIMKKRVIVEQSQVMHILSEKCILEAVNSPFIVNLIYAFKDNAYLYLALEFGSGGDMFTKLQRADKISEKQACFYAAQIVLALEYLHYLSFHSIVDIIYRNIKPEDILFAADGYLKLTDFGFAKVVQDRTFTLCGTTEYLAPEIIDRIGHDKGVDYWALGVLIYEMTNGSTPFYADDPMQTYTKIRAGRFDIPRYFSSDLKDLIRKLLEHHSANRYGCLEGGTADIKNHRWFSSIDWIALGEKRLEAPFIPNDFESYCERIICWLNSYSSSCFIKCDQLSDIAISSITHIEGHLYMRVAIVGYRYNLKDFELFVKTLLDLYRARLHDVAQQITTN</sequence>
<name>A0A814X7M6_9BILA</name>
<keyword evidence="5 6" id="KW-0067">ATP-binding</keyword>
<dbReference type="PANTHER" id="PTHR24353:SF152">
    <property type="entry name" value="UT01108P-RELATED"/>
    <property type="match status" value="1"/>
</dbReference>
<evidence type="ECO:0000313" key="8">
    <source>
        <dbReference type="EMBL" id="CAF1207617.1"/>
    </source>
</evidence>
<feature type="domain" description="Protein kinase" evidence="7">
    <location>
        <begin position="38"/>
        <end position="296"/>
    </location>
</feature>
<dbReference type="GO" id="GO:0005829">
    <property type="term" value="C:cytosol"/>
    <property type="evidence" value="ECO:0007669"/>
    <property type="project" value="TreeGrafter"/>
</dbReference>
<dbReference type="GO" id="GO:0004691">
    <property type="term" value="F:cAMP-dependent protein kinase activity"/>
    <property type="evidence" value="ECO:0007669"/>
    <property type="project" value="TreeGrafter"/>
</dbReference>
<dbReference type="PROSITE" id="PS50011">
    <property type="entry name" value="PROTEIN_KINASE_DOM"/>
    <property type="match status" value="1"/>
</dbReference>
<proteinExistence type="predicted"/>
<keyword evidence="2" id="KW-0808">Transferase</keyword>
<dbReference type="GO" id="GO:0005524">
    <property type="term" value="F:ATP binding"/>
    <property type="evidence" value="ECO:0007669"/>
    <property type="project" value="UniProtKB-UniRule"/>
</dbReference>
<feature type="binding site" evidence="6">
    <location>
        <position position="65"/>
    </location>
    <ligand>
        <name>ATP</name>
        <dbReference type="ChEBI" id="CHEBI:30616"/>
    </ligand>
</feature>
<keyword evidence="1" id="KW-0723">Serine/threonine-protein kinase</keyword>
<dbReference type="InterPro" id="IPR011009">
    <property type="entry name" value="Kinase-like_dom_sf"/>
</dbReference>
<dbReference type="Proteomes" id="UP000663860">
    <property type="component" value="Unassembled WGS sequence"/>
</dbReference>
<comment type="caution">
    <text evidence="8">The sequence shown here is derived from an EMBL/GenBank/DDBJ whole genome shotgun (WGS) entry which is preliminary data.</text>
</comment>
<evidence type="ECO:0000256" key="5">
    <source>
        <dbReference type="ARBA" id="ARBA00022840"/>
    </source>
</evidence>
<dbReference type="GO" id="GO:0005634">
    <property type="term" value="C:nucleus"/>
    <property type="evidence" value="ECO:0007669"/>
    <property type="project" value="TreeGrafter"/>
</dbReference>
<evidence type="ECO:0000256" key="4">
    <source>
        <dbReference type="ARBA" id="ARBA00022777"/>
    </source>
</evidence>
<dbReference type="Proteomes" id="UP000663868">
    <property type="component" value="Unassembled WGS sequence"/>
</dbReference>
<evidence type="ECO:0000256" key="6">
    <source>
        <dbReference type="PROSITE-ProRule" id="PRU10141"/>
    </source>
</evidence>
<keyword evidence="3 6" id="KW-0547">Nucleotide-binding</keyword>
<evidence type="ECO:0000256" key="2">
    <source>
        <dbReference type="ARBA" id="ARBA00022679"/>
    </source>
</evidence>
<dbReference type="EMBL" id="CAJOBB010000707">
    <property type="protein sequence ID" value="CAF3735079.1"/>
    <property type="molecule type" value="Genomic_DNA"/>
</dbReference>
<organism evidence="8 10">
    <name type="scientific">Adineta steineri</name>
    <dbReference type="NCBI Taxonomy" id="433720"/>
    <lineage>
        <taxon>Eukaryota</taxon>
        <taxon>Metazoa</taxon>
        <taxon>Spiralia</taxon>
        <taxon>Gnathifera</taxon>
        <taxon>Rotifera</taxon>
        <taxon>Eurotatoria</taxon>
        <taxon>Bdelloidea</taxon>
        <taxon>Adinetida</taxon>
        <taxon>Adinetidae</taxon>
        <taxon>Adineta</taxon>
    </lineage>
</organism>
<dbReference type="FunFam" id="1.10.510.10:FF:000005">
    <property type="entry name" value="cAMP-dependent protein kinase catalytic subunit alpha"/>
    <property type="match status" value="1"/>
</dbReference>
<gene>
    <name evidence="8" type="ORF">IZO911_LOCUS28985</name>
    <name evidence="9" type="ORF">KXQ929_LOCUS13302</name>
</gene>
<evidence type="ECO:0000313" key="9">
    <source>
        <dbReference type="EMBL" id="CAF3735079.1"/>
    </source>
</evidence>
<evidence type="ECO:0000256" key="3">
    <source>
        <dbReference type="ARBA" id="ARBA00022741"/>
    </source>
</evidence>
<dbReference type="SUPFAM" id="SSF56112">
    <property type="entry name" value="Protein kinase-like (PK-like)"/>
    <property type="match status" value="1"/>
</dbReference>
<evidence type="ECO:0000256" key="1">
    <source>
        <dbReference type="ARBA" id="ARBA00022527"/>
    </source>
</evidence>
<dbReference type="InterPro" id="IPR000719">
    <property type="entry name" value="Prot_kinase_dom"/>
</dbReference>
<accession>A0A814X7M6</accession>
<evidence type="ECO:0000313" key="10">
    <source>
        <dbReference type="Proteomes" id="UP000663860"/>
    </source>
</evidence>
<dbReference type="GO" id="GO:0005952">
    <property type="term" value="C:cAMP-dependent protein kinase complex"/>
    <property type="evidence" value="ECO:0007669"/>
    <property type="project" value="TreeGrafter"/>
</dbReference>